<evidence type="ECO:0000313" key="3">
    <source>
        <dbReference type="Proteomes" id="UP001642482"/>
    </source>
</evidence>
<feature type="region of interest" description="Disordered" evidence="1">
    <location>
        <begin position="1"/>
        <end position="25"/>
    </location>
</feature>
<accession>A0ABP0BF90</accession>
<proteinExistence type="predicted"/>
<protein>
    <recommendedName>
        <fullName evidence="4">Integral membrane protein</fullName>
    </recommendedName>
</protein>
<feature type="compositionally biased region" description="Low complexity" evidence="1">
    <location>
        <begin position="1"/>
        <end position="24"/>
    </location>
</feature>
<dbReference type="PANTHER" id="PTHR12459:SF19">
    <property type="entry name" value="TRANSMEMBRANE PROTEIN 135 N-TERMINAL DOMAIN-CONTAINING PROTEIN"/>
    <property type="match status" value="1"/>
</dbReference>
<comment type="caution">
    <text evidence="2">The sequence shown here is derived from an EMBL/GenBank/DDBJ whole genome shotgun (WGS) entry which is preliminary data.</text>
</comment>
<organism evidence="2 3">
    <name type="scientific">Sporothrix eucalyptigena</name>
    <dbReference type="NCBI Taxonomy" id="1812306"/>
    <lineage>
        <taxon>Eukaryota</taxon>
        <taxon>Fungi</taxon>
        <taxon>Dikarya</taxon>
        <taxon>Ascomycota</taxon>
        <taxon>Pezizomycotina</taxon>
        <taxon>Sordariomycetes</taxon>
        <taxon>Sordariomycetidae</taxon>
        <taxon>Ophiostomatales</taxon>
        <taxon>Ophiostomataceae</taxon>
        <taxon>Sporothrix</taxon>
    </lineage>
</organism>
<feature type="compositionally biased region" description="Low complexity" evidence="1">
    <location>
        <begin position="77"/>
        <end position="96"/>
    </location>
</feature>
<dbReference type="EMBL" id="CAWUHD010000027">
    <property type="protein sequence ID" value="CAK7218191.1"/>
    <property type="molecule type" value="Genomic_DNA"/>
</dbReference>
<evidence type="ECO:0000313" key="2">
    <source>
        <dbReference type="EMBL" id="CAK7218191.1"/>
    </source>
</evidence>
<dbReference type="PANTHER" id="PTHR12459">
    <property type="entry name" value="TRANSMEMBRANE PROTEIN 135-RELATED"/>
    <property type="match status" value="1"/>
</dbReference>
<evidence type="ECO:0000256" key="1">
    <source>
        <dbReference type="SAM" id="MobiDB-lite"/>
    </source>
</evidence>
<keyword evidence="3" id="KW-1185">Reference proteome</keyword>
<name>A0ABP0BF90_9PEZI</name>
<dbReference type="Proteomes" id="UP001642482">
    <property type="component" value="Unassembled WGS sequence"/>
</dbReference>
<gene>
    <name evidence="2" type="ORF">SEUCBS140593_003460</name>
</gene>
<sequence>MASSASAATAPRPSSSSSASHSSPNEAILRNALRYTISAREYAALHKYVLSRSKLVRRRAPTVEQVTRIMNGPSSLPPSKASTPRASTSSSSSSKIPSKKEKLPELTDPDTPRAIIGADDFNARAVRHALRVFMASAAGLKLYEALQRKLFGKPKSKKEPLHKSPTVRLSLSLSAILLLYRLLFRFFTRLRTHLLDPAALPFRVRNPRTAAALTSAYAPAAGASLAGLALGIAPAQFRMTLAVMAVCRALEFAWNAAEDSGAIWGVDMVPVAVRSAAGVAAGVASSGVDKLIAGATAGANGIMLVPRPRARPWWWGSWMLQPIAFGQLLQAAVFDRDCFPMPYGNFIFNRTLPTDTYLHAAPTDIPAAIAKNWPGPYEVLDAMAAMARAYWPPFSSPTLFPNKDVSQLLALPTPSGATSSAAAASAAAASAALAAVTPLTSRAHPLIKSLSCATLHPDDPSCGRTYLTYWLRAFPAYARFFLVLYTALQLPRAGAVYHAPVQAIQRLIARALRSATFLTGSLSTAWASICFFQAWLPRRFLPTQRFFLSGFVAGFWAWVERKHGRALFLYSARASLDSVWRVGVKRRWWRPASQGADVLVFVASLLLAGAVYERQASAVREPAWRKGVSWVRGEGWRDWAIEEDDEDEVDEAALKEE</sequence>
<evidence type="ECO:0008006" key="4">
    <source>
        <dbReference type="Google" id="ProtNLM"/>
    </source>
</evidence>
<dbReference type="InterPro" id="IPR026749">
    <property type="entry name" value="Tmem135"/>
</dbReference>
<feature type="region of interest" description="Disordered" evidence="1">
    <location>
        <begin position="64"/>
        <end position="109"/>
    </location>
</feature>
<reference evidence="2 3" key="1">
    <citation type="submission" date="2024-01" db="EMBL/GenBank/DDBJ databases">
        <authorList>
            <person name="Allen C."/>
            <person name="Tagirdzhanova G."/>
        </authorList>
    </citation>
    <scope>NUCLEOTIDE SEQUENCE [LARGE SCALE GENOMIC DNA]</scope>
</reference>